<dbReference type="Pfam" id="PF01638">
    <property type="entry name" value="HxlR"/>
    <property type="match status" value="1"/>
</dbReference>
<dbReference type="InterPro" id="IPR036390">
    <property type="entry name" value="WH_DNA-bd_sf"/>
</dbReference>
<organism evidence="5 6">
    <name type="scientific">Pelomonas parva</name>
    <dbReference type="NCBI Taxonomy" id="3299032"/>
    <lineage>
        <taxon>Bacteria</taxon>
        <taxon>Pseudomonadati</taxon>
        <taxon>Pseudomonadota</taxon>
        <taxon>Betaproteobacteria</taxon>
        <taxon>Burkholderiales</taxon>
        <taxon>Sphaerotilaceae</taxon>
        <taxon>Roseateles</taxon>
    </lineage>
</organism>
<evidence type="ECO:0000256" key="1">
    <source>
        <dbReference type="ARBA" id="ARBA00023015"/>
    </source>
</evidence>
<evidence type="ECO:0000256" key="3">
    <source>
        <dbReference type="ARBA" id="ARBA00023163"/>
    </source>
</evidence>
<feature type="domain" description="HTH hxlR-type" evidence="4">
    <location>
        <begin position="15"/>
        <end position="114"/>
    </location>
</feature>
<keyword evidence="2" id="KW-0238">DNA-binding</keyword>
<keyword evidence="3" id="KW-0804">Transcription</keyword>
<dbReference type="SUPFAM" id="SSF46785">
    <property type="entry name" value="Winged helix' DNA-binding domain"/>
    <property type="match status" value="1"/>
</dbReference>
<evidence type="ECO:0000259" key="4">
    <source>
        <dbReference type="PROSITE" id="PS51118"/>
    </source>
</evidence>
<gene>
    <name evidence="5" type="ORF">ACG00Y_21595</name>
</gene>
<dbReference type="Gene3D" id="1.10.10.10">
    <property type="entry name" value="Winged helix-like DNA-binding domain superfamily/Winged helix DNA-binding domain"/>
    <property type="match status" value="1"/>
</dbReference>
<dbReference type="RefSeq" id="WP_394482454.1">
    <property type="nucleotide sequence ID" value="NZ_JBIGHV010000008.1"/>
</dbReference>
<evidence type="ECO:0000313" key="6">
    <source>
        <dbReference type="Proteomes" id="UP001606210"/>
    </source>
</evidence>
<sequence length="140" mass="15475">MTAPPYAYDIYAEDCPTRQVLGRLADKWALLILDRLQGGPMRFSVLKREIQRITQKVLTQTLRKLERDGLVSRTVFADSVPVAVEYALTPLGDTLTASIASFTHWAEHHMDAVLAAQAAFDAASQAVREPAAGSTVHRLR</sequence>
<name>A0ABW7F7F2_9BURK</name>
<proteinExistence type="predicted"/>
<reference evidence="5 6" key="1">
    <citation type="submission" date="2024-08" db="EMBL/GenBank/DDBJ databases">
        <authorList>
            <person name="Lu H."/>
        </authorList>
    </citation>
    <scope>NUCLEOTIDE SEQUENCE [LARGE SCALE GENOMIC DNA]</scope>
    <source>
        <strain evidence="5 6">LYH14W</strain>
    </source>
</reference>
<keyword evidence="6" id="KW-1185">Reference proteome</keyword>
<dbReference type="InterPro" id="IPR002577">
    <property type="entry name" value="HTH_HxlR"/>
</dbReference>
<dbReference type="PANTHER" id="PTHR33204">
    <property type="entry name" value="TRANSCRIPTIONAL REGULATOR, MARR FAMILY"/>
    <property type="match status" value="1"/>
</dbReference>
<dbReference type="EMBL" id="JBIGHV010000008">
    <property type="protein sequence ID" value="MFG6432528.1"/>
    <property type="molecule type" value="Genomic_DNA"/>
</dbReference>
<accession>A0ABW7F7F2</accession>
<dbReference type="InterPro" id="IPR036388">
    <property type="entry name" value="WH-like_DNA-bd_sf"/>
</dbReference>
<evidence type="ECO:0000256" key="2">
    <source>
        <dbReference type="ARBA" id="ARBA00023125"/>
    </source>
</evidence>
<protein>
    <submittedName>
        <fullName evidence="5">Winged helix-turn-helix transcriptional regulator</fullName>
    </submittedName>
</protein>
<dbReference type="Proteomes" id="UP001606210">
    <property type="component" value="Unassembled WGS sequence"/>
</dbReference>
<dbReference type="PANTHER" id="PTHR33204:SF37">
    <property type="entry name" value="HTH-TYPE TRANSCRIPTIONAL REGULATOR YODB"/>
    <property type="match status" value="1"/>
</dbReference>
<evidence type="ECO:0000313" key="5">
    <source>
        <dbReference type="EMBL" id="MFG6432528.1"/>
    </source>
</evidence>
<dbReference type="PROSITE" id="PS51118">
    <property type="entry name" value="HTH_HXLR"/>
    <property type="match status" value="1"/>
</dbReference>
<comment type="caution">
    <text evidence="5">The sequence shown here is derived from an EMBL/GenBank/DDBJ whole genome shotgun (WGS) entry which is preliminary data.</text>
</comment>
<keyword evidence="1" id="KW-0805">Transcription regulation</keyword>